<keyword evidence="7" id="KW-1185">Reference proteome</keyword>
<dbReference type="InterPro" id="IPR008969">
    <property type="entry name" value="CarboxyPept-like_regulatory"/>
</dbReference>
<keyword evidence="4" id="KW-0732">Signal</keyword>
<name>A0ABZ0IM65_9BACT</name>
<keyword evidence="6" id="KW-0675">Receptor</keyword>
<dbReference type="RefSeq" id="WP_317487458.1">
    <property type="nucleotide sequence ID" value="NZ_CP136051.1"/>
</dbReference>
<gene>
    <name evidence="6" type="ORF">RT717_16375</name>
</gene>
<evidence type="ECO:0000313" key="7">
    <source>
        <dbReference type="Proteomes" id="UP001302349"/>
    </source>
</evidence>
<reference evidence="6 7" key="1">
    <citation type="journal article" date="2023" name="Microbiol. Resour. Announc.">
        <title>Complete Genome Sequence of Imperialibacter roseus strain P4T.</title>
        <authorList>
            <person name="Tizabi D.R."/>
            <person name="Bachvaroff T."/>
            <person name="Hill R.T."/>
        </authorList>
    </citation>
    <scope>NUCLEOTIDE SEQUENCE [LARGE SCALE GENOMIC DNA]</scope>
    <source>
        <strain evidence="6 7">P4T</strain>
    </source>
</reference>
<evidence type="ECO:0000256" key="1">
    <source>
        <dbReference type="ARBA" id="ARBA00004442"/>
    </source>
</evidence>
<dbReference type="InterPro" id="IPR036942">
    <property type="entry name" value="Beta-barrel_TonB_sf"/>
</dbReference>
<dbReference type="SUPFAM" id="SSF56935">
    <property type="entry name" value="Porins"/>
    <property type="match status" value="1"/>
</dbReference>
<dbReference type="Gene3D" id="2.170.130.10">
    <property type="entry name" value="TonB-dependent receptor, plug domain"/>
    <property type="match status" value="1"/>
</dbReference>
<dbReference type="Gene3D" id="2.60.40.1120">
    <property type="entry name" value="Carboxypeptidase-like, regulatory domain"/>
    <property type="match status" value="1"/>
</dbReference>
<keyword evidence="2" id="KW-0472">Membrane</keyword>
<evidence type="ECO:0000259" key="5">
    <source>
        <dbReference type="Pfam" id="PF07715"/>
    </source>
</evidence>
<feature type="signal peptide" evidence="4">
    <location>
        <begin position="1"/>
        <end position="22"/>
    </location>
</feature>
<evidence type="ECO:0000256" key="3">
    <source>
        <dbReference type="ARBA" id="ARBA00023237"/>
    </source>
</evidence>
<dbReference type="EMBL" id="CP136051">
    <property type="protein sequence ID" value="WOK04657.1"/>
    <property type="molecule type" value="Genomic_DNA"/>
</dbReference>
<comment type="subcellular location">
    <subcellularLocation>
        <location evidence="1">Cell outer membrane</location>
    </subcellularLocation>
</comment>
<evidence type="ECO:0000313" key="6">
    <source>
        <dbReference type="EMBL" id="WOK04657.1"/>
    </source>
</evidence>
<accession>A0ABZ0IM65</accession>
<organism evidence="6 7">
    <name type="scientific">Imperialibacter roseus</name>
    <dbReference type="NCBI Taxonomy" id="1324217"/>
    <lineage>
        <taxon>Bacteria</taxon>
        <taxon>Pseudomonadati</taxon>
        <taxon>Bacteroidota</taxon>
        <taxon>Cytophagia</taxon>
        <taxon>Cytophagales</taxon>
        <taxon>Flammeovirgaceae</taxon>
        <taxon>Imperialibacter</taxon>
    </lineage>
</organism>
<dbReference type="Pfam" id="PF07715">
    <property type="entry name" value="Plug"/>
    <property type="match status" value="1"/>
</dbReference>
<dbReference type="SUPFAM" id="SSF49464">
    <property type="entry name" value="Carboxypeptidase regulatory domain-like"/>
    <property type="match status" value="1"/>
</dbReference>
<dbReference type="Pfam" id="PF13715">
    <property type="entry name" value="CarbopepD_reg_2"/>
    <property type="match status" value="1"/>
</dbReference>
<dbReference type="InterPro" id="IPR037066">
    <property type="entry name" value="Plug_dom_sf"/>
</dbReference>
<keyword evidence="3" id="KW-0998">Cell outer membrane</keyword>
<feature type="chain" id="PRO_5046527510" evidence="4">
    <location>
        <begin position="23"/>
        <end position="786"/>
    </location>
</feature>
<protein>
    <submittedName>
        <fullName evidence="6">TonB-dependent receptor</fullName>
    </submittedName>
</protein>
<evidence type="ECO:0000256" key="2">
    <source>
        <dbReference type="ARBA" id="ARBA00023136"/>
    </source>
</evidence>
<dbReference type="Proteomes" id="UP001302349">
    <property type="component" value="Chromosome"/>
</dbReference>
<dbReference type="Gene3D" id="2.40.170.20">
    <property type="entry name" value="TonB-dependent receptor, beta-barrel domain"/>
    <property type="match status" value="1"/>
</dbReference>
<evidence type="ECO:0000256" key="4">
    <source>
        <dbReference type="SAM" id="SignalP"/>
    </source>
</evidence>
<dbReference type="InterPro" id="IPR012910">
    <property type="entry name" value="Plug_dom"/>
</dbReference>
<feature type="domain" description="TonB-dependent receptor plug" evidence="5">
    <location>
        <begin position="138"/>
        <end position="242"/>
    </location>
</feature>
<sequence length="786" mass="86995">MPNFFKCLLLSSLLSGYSFAFASQDLTQTVKGQVLDAQSLAPVPGATVMIVNSNPMKGAVTDLDGYFKIEKVPVGRHHVQISFVGYENKLIPEVLVGSGKEVVLNVHLTESIVQMAEVVVTASEQDKGTPLNDFATVSAKSINVEETSRYAATFDDPARAAQSFAGVRGGGDDIQNELVIRGNSPRGMLWRVEGVEVPNPNHFAEEGSSSGGISILSNNMLANSDFYTGAFPAQYGNALSGVFDINLRKGNTDKREYAFQAGVLGIAVAAEGPLKKGGKASYLLNYRYSTLSLLNQLGLLPIFGEEEIVFQDLSYKLHLPTRKAGTFSLWGLGGLSRDTELAVPEDGDNFNSNFKSGMGAMGLSHIYFLNNDTFLETKLTSSRGYNSYDEDSLKLQVHNKESFLRKDYRVSTMLNQKFNARNTLRSGIIASSLGYDLISSYYNNIDDTTYTGLDAAGSMLFLQGFSQWQYRAGEHLTLNTGFHYSHLFLKNQHALEPRFGMKWTVARGSSITAGIGLHSRLESASLYLANETLEDGTLVQHNKGLEMSKAGHFVIGYEKQLTENVRLKAEAYYQHLYNVPIAQVTNTDEWAPTFSVLNAKDGYTTRPLTNNGTGRNYGLELTLEKFLTNGFYYMVTSSLYQSKYTGADGIERNTRFNGNFTGNFIAGKEYKVGRTKDNLLGFNTRVIYAGGNRKVPINLEQSIAEDRTVLDYANAYDQRLPDYARLDVGISYRRNKPGHSSILSINVQNVTARYNVFGEYFDSRTGKIETFQQLGLLPNLSYRIEF</sequence>
<proteinExistence type="predicted"/>